<comment type="caution">
    <text evidence="1">The sequence shown here is derived from an EMBL/GenBank/DDBJ whole genome shotgun (WGS) entry which is preliminary data.</text>
</comment>
<accession>A0ACC2AI66</accession>
<gene>
    <name evidence="1" type="ORF">O6H91_21G011400</name>
</gene>
<evidence type="ECO:0000313" key="1">
    <source>
        <dbReference type="EMBL" id="KAJ7517131.1"/>
    </source>
</evidence>
<name>A0ACC2AI66_DIPCM</name>
<reference evidence="2" key="1">
    <citation type="journal article" date="2024" name="Proc. Natl. Acad. Sci. U.S.A.">
        <title>Extraordinary preservation of gene collinearity over three hundred million years revealed in homosporous lycophytes.</title>
        <authorList>
            <person name="Li C."/>
            <person name="Wickell D."/>
            <person name="Kuo L.Y."/>
            <person name="Chen X."/>
            <person name="Nie B."/>
            <person name="Liao X."/>
            <person name="Peng D."/>
            <person name="Ji J."/>
            <person name="Jenkins J."/>
            <person name="Williams M."/>
            <person name="Shu S."/>
            <person name="Plott C."/>
            <person name="Barry K."/>
            <person name="Rajasekar S."/>
            <person name="Grimwood J."/>
            <person name="Han X."/>
            <person name="Sun S."/>
            <person name="Hou Z."/>
            <person name="He W."/>
            <person name="Dai G."/>
            <person name="Sun C."/>
            <person name="Schmutz J."/>
            <person name="Leebens-Mack J.H."/>
            <person name="Li F.W."/>
            <person name="Wang L."/>
        </authorList>
    </citation>
    <scope>NUCLEOTIDE SEQUENCE [LARGE SCALE GENOMIC DNA]</scope>
    <source>
        <strain evidence="2">cv. PW_Plant_1</strain>
    </source>
</reference>
<proteinExistence type="predicted"/>
<sequence>MRSKSCDASRLWGESYNFLVCSRSAIVNPCTRKSGTIAETARLDLAGSPCIQSGSSTAAKCTVNGSIHLLASPQLSPLETGIAPSRRKGCETEFAGELRRTLSESGITSAIGNESHAKVLEQDHEFHIWTERERRKKMRSMFVTLQSMLPEASPKADKSTIVDDAICYIKLLEQKLQMLLRTKATRSNVSDKMQASRAVLSSLHLKTDDCSDKGMLNGSFFSFASKASVFQTWYLPNVVLNICGVDAFVNVCTTSREGLLSKIFSSVVDRHNLEVVNVQISSGINNKRLFMIHAQVTLTK</sequence>
<keyword evidence="2" id="KW-1185">Reference proteome</keyword>
<organism evidence="1 2">
    <name type="scientific">Diphasiastrum complanatum</name>
    <name type="common">Issler's clubmoss</name>
    <name type="synonym">Lycopodium complanatum</name>
    <dbReference type="NCBI Taxonomy" id="34168"/>
    <lineage>
        <taxon>Eukaryota</taxon>
        <taxon>Viridiplantae</taxon>
        <taxon>Streptophyta</taxon>
        <taxon>Embryophyta</taxon>
        <taxon>Tracheophyta</taxon>
        <taxon>Lycopodiopsida</taxon>
        <taxon>Lycopodiales</taxon>
        <taxon>Lycopodiaceae</taxon>
        <taxon>Lycopodioideae</taxon>
        <taxon>Diphasiastrum</taxon>
    </lineage>
</organism>
<evidence type="ECO:0000313" key="2">
    <source>
        <dbReference type="Proteomes" id="UP001162992"/>
    </source>
</evidence>
<dbReference type="EMBL" id="CM055112">
    <property type="protein sequence ID" value="KAJ7517131.1"/>
    <property type="molecule type" value="Genomic_DNA"/>
</dbReference>
<dbReference type="Proteomes" id="UP001162992">
    <property type="component" value="Chromosome 21"/>
</dbReference>
<protein>
    <submittedName>
        <fullName evidence="1">Uncharacterized protein</fullName>
    </submittedName>
</protein>